<feature type="region of interest" description="Disordered" evidence="6">
    <location>
        <begin position="93"/>
        <end position="119"/>
    </location>
</feature>
<evidence type="ECO:0000256" key="6">
    <source>
        <dbReference type="SAM" id="MobiDB-lite"/>
    </source>
</evidence>
<dbReference type="Gene3D" id="3.20.20.300">
    <property type="entry name" value="Glycoside hydrolase, family 3, N-terminal domain"/>
    <property type="match status" value="1"/>
</dbReference>
<dbReference type="PANTHER" id="PTHR30480">
    <property type="entry name" value="BETA-HEXOSAMINIDASE-RELATED"/>
    <property type="match status" value="1"/>
</dbReference>
<dbReference type="GO" id="GO:0004563">
    <property type="term" value="F:beta-N-acetylhexosaminidase activity"/>
    <property type="evidence" value="ECO:0007669"/>
    <property type="project" value="UniProtKB-EC"/>
</dbReference>
<dbReference type="AlphaFoldDB" id="A0A402B9H7"/>
<dbReference type="InterPro" id="IPR001764">
    <property type="entry name" value="Glyco_hydro_3_N"/>
</dbReference>
<evidence type="ECO:0000259" key="7">
    <source>
        <dbReference type="Pfam" id="PF00933"/>
    </source>
</evidence>
<dbReference type="RefSeq" id="WP_126628291.1">
    <property type="nucleotide sequence ID" value="NZ_BIFT01000001.1"/>
</dbReference>
<comment type="caution">
    <text evidence="8">The sequence shown here is derived from an EMBL/GenBank/DDBJ whole genome shotgun (WGS) entry which is preliminary data.</text>
</comment>
<evidence type="ECO:0000313" key="9">
    <source>
        <dbReference type="Proteomes" id="UP000287171"/>
    </source>
</evidence>
<comment type="catalytic activity">
    <reaction evidence="1">
        <text>Hydrolysis of terminal non-reducing N-acetyl-D-hexosamine residues in N-acetyl-beta-D-hexosaminides.</text>
        <dbReference type="EC" id="3.2.1.52"/>
    </reaction>
</comment>
<evidence type="ECO:0000313" key="8">
    <source>
        <dbReference type="EMBL" id="GCE28024.1"/>
    </source>
</evidence>
<name>A0A402B9H7_9CHLR</name>
<protein>
    <recommendedName>
        <fullName evidence="3">beta-N-acetylhexosaminidase</fullName>
        <ecNumber evidence="3">3.2.1.52</ecNumber>
    </recommendedName>
</protein>
<dbReference type="SUPFAM" id="SSF51445">
    <property type="entry name" value="(Trans)glycosidases"/>
    <property type="match status" value="1"/>
</dbReference>
<comment type="similarity">
    <text evidence="2">Belongs to the glycosyl hydrolase 3 family.</text>
</comment>
<dbReference type="Pfam" id="PF00933">
    <property type="entry name" value="Glyco_hydro_3"/>
    <property type="match status" value="1"/>
</dbReference>
<reference evidence="9" key="1">
    <citation type="submission" date="2018-12" db="EMBL/GenBank/DDBJ databases">
        <title>Tengunoibacter tsumagoiensis gen. nov., sp. nov., Dictyobacter kobayashii sp. nov., D. alpinus sp. nov., and D. joshuensis sp. nov. and description of Dictyobacteraceae fam. nov. within the order Ktedonobacterales isolated from Tengu-no-mugimeshi.</title>
        <authorList>
            <person name="Wang C.M."/>
            <person name="Zheng Y."/>
            <person name="Sakai Y."/>
            <person name="Toyoda A."/>
            <person name="Minakuchi Y."/>
            <person name="Abe K."/>
            <person name="Yokota A."/>
            <person name="Yabe S."/>
        </authorList>
    </citation>
    <scope>NUCLEOTIDE SEQUENCE [LARGE SCALE GENOMIC DNA]</scope>
    <source>
        <strain evidence="9">Uno16</strain>
    </source>
</reference>
<dbReference type="EMBL" id="BIFT01000001">
    <property type="protein sequence ID" value="GCE28024.1"/>
    <property type="molecule type" value="Genomic_DNA"/>
</dbReference>
<proteinExistence type="inferred from homology"/>
<keyword evidence="9" id="KW-1185">Reference proteome</keyword>
<dbReference type="OrthoDB" id="155337at2"/>
<dbReference type="GO" id="GO:0005975">
    <property type="term" value="P:carbohydrate metabolic process"/>
    <property type="evidence" value="ECO:0007669"/>
    <property type="project" value="InterPro"/>
</dbReference>
<accession>A0A402B9H7</accession>
<dbReference type="EC" id="3.2.1.52" evidence="3"/>
<evidence type="ECO:0000256" key="4">
    <source>
        <dbReference type="ARBA" id="ARBA00022801"/>
    </source>
</evidence>
<organism evidence="8 9">
    <name type="scientific">Dictyobacter alpinus</name>
    <dbReference type="NCBI Taxonomy" id="2014873"/>
    <lineage>
        <taxon>Bacteria</taxon>
        <taxon>Bacillati</taxon>
        <taxon>Chloroflexota</taxon>
        <taxon>Ktedonobacteria</taxon>
        <taxon>Ktedonobacterales</taxon>
        <taxon>Dictyobacteraceae</taxon>
        <taxon>Dictyobacter</taxon>
    </lineage>
</organism>
<gene>
    <name evidence="8" type="ORF">KDA_35080</name>
</gene>
<dbReference type="InterPro" id="IPR019800">
    <property type="entry name" value="Glyco_hydro_3_AS"/>
</dbReference>
<evidence type="ECO:0000256" key="2">
    <source>
        <dbReference type="ARBA" id="ARBA00005336"/>
    </source>
</evidence>
<dbReference type="GO" id="GO:0009254">
    <property type="term" value="P:peptidoglycan turnover"/>
    <property type="evidence" value="ECO:0007669"/>
    <property type="project" value="TreeGrafter"/>
</dbReference>
<dbReference type="InterPro" id="IPR050226">
    <property type="entry name" value="NagZ_Beta-hexosaminidase"/>
</dbReference>
<feature type="domain" description="Glycoside hydrolase family 3 N-terminal" evidence="7">
    <location>
        <begin position="136"/>
        <end position="458"/>
    </location>
</feature>
<evidence type="ECO:0000256" key="5">
    <source>
        <dbReference type="ARBA" id="ARBA00023295"/>
    </source>
</evidence>
<evidence type="ECO:0000256" key="1">
    <source>
        <dbReference type="ARBA" id="ARBA00001231"/>
    </source>
</evidence>
<dbReference type="Proteomes" id="UP000287171">
    <property type="component" value="Unassembled WGS sequence"/>
</dbReference>
<dbReference type="InterPro" id="IPR036962">
    <property type="entry name" value="Glyco_hydro_3_N_sf"/>
</dbReference>
<keyword evidence="5" id="KW-0326">Glycosidase</keyword>
<dbReference type="InterPro" id="IPR017853">
    <property type="entry name" value="GH"/>
</dbReference>
<dbReference type="PROSITE" id="PS00775">
    <property type="entry name" value="GLYCOSYL_HYDROL_F3"/>
    <property type="match status" value="1"/>
</dbReference>
<evidence type="ECO:0000256" key="3">
    <source>
        <dbReference type="ARBA" id="ARBA00012663"/>
    </source>
</evidence>
<keyword evidence="4" id="KW-0378">Hydrolase</keyword>
<dbReference type="PANTHER" id="PTHR30480:SF13">
    <property type="entry name" value="BETA-HEXOSAMINIDASE"/>
    <property type="match status" value="1"/>
</dbReference>
<sequence length="472" mass="50447">MEPTAPLSIEESGHKKLTLADQHEIGEASEPRANLQAGQGKPIPAISFSRKRAAVLIVVLLLLVAQAMSLGQEQFIGSQGWASILAPDQINSSTASTTKSGHEQTTVKGTNSSQNPKNTAITPQAYIDQLVGKLSMDQKIGQMMMVQFVGASYSLPLETMVNQYHVGSVLLFYANGNLIDKTQLKDLTQELRRARPDLPISVALDQEGGTVDRLIDLDGPRPAAATIGATNDPQQARAAGVQDAKDLSSYGITLNLAPVVDVDTSPYSELHQDLRTFGTTPSTVSTMATAYLQGLQASKQVVGTLKHFPGLGNVTTDPHFGIPSVQRSKDELENLDWAPYRTLIKQGEAHAIMVTHEIVPAIDPNLPASLSPKLIQGILRDEMGFQGVIMTDSLTMAGITAYYQPDQAAAIAIEAGSDMIMGASSPNDVATMIQGIKQAISNGSISTSRIDASVRRILLLKYQMGLLAIPTN</sequence>